<evidence type="ECO:0000256" key="10">
    <source>
        <dbReference type="RuleBase" id="RU363110"/>
    </source>
</evidence>
<evidence type="ECO:0000256" key="6">
    <source>
        <dbReference type="ARBA" id="ARBA00022692"/>
    </source>
</evidence>
<feature type="transmembrane region" description="Helical" evidence="10">
    <location>
        <begin position="280"/>
        <end position="303"/>
    </location>
</feature>
<feature type="transmembrane region" description="Helical" evidence="10">
    <location>
        <begin position="481"/>
        <end position="504"/>
    </location>
</feature>
<evidence type="ECO:0000256" key="7">
    <source>
        <dbReference type="ARBA" id="ARBA00022824"/>
    </source>
</evidence>
<dbReference type="GO" id="GO:0042281">
    <property type="term" value="F:dolichyl pyrophosphate Man9GlcNAc2 alpha-1,3-glucosyltransferase activity"/>
    <property type="evidence" value="ECO:0007669"/>
    <property type="project" value="TreeGrafter"/>
</dbReference>
<evidence type="ECO:0000256" key="2">
    <source>
        <dbReference type="ARBA" id="ARBA00004922"/>
    </source>
</evidence>
<keyword evidence="6 10" id="KW-0812">Transmembrane</keyword>
<dbReference type="Proteomes" id="UP000242791">
    <property type="component" value="Unassembled WGS sequence"/>
</dbReference>
<dbReference type="AlphaFoldDB" id="A0A1J9Q1W6"/>
<gene>
    <name evidence="11" type="ORF">ACJ73_06575</name>
</gene>
<dbReference type="PANTHER" id="PTHR12413:SF1">
    <property type="entry name" value="DOLICHYL PYROPHOSPHATE MAN9GLCNAC2 ALPHA-1,3-GLUCOSYLTRANSFERASE"/>
    <property type="match status" value="1"/>
</dbReference>
<comment type="caution">
    <text evidence="11">The sequence shown here is derived from an EMBL/GenBank/DDBJ whole genome shotgun (WGS) entry which is preliminary data.</text>
</comment>
<feature type="transmembrane region" description="Helical" evidence="10">
    <location>
        <begin position="226"/>
        <end position="250"/>
    </location>
</feature>
<keyword evidence="8 10" id="KW-1133">Transmembrane helix</keyword>
<dbReference type="Pfam" id="PF03155">
    <property type="entry name" value="Alg6_Alg8"/>
    <property type="match status" value="2"/>
</dbReference>
<dbReference type="STRING" id="1658174.A0A1J9Q1W6"/>
<evidence type="ECO:0000256" key="4">
    <source>
        <dbReference type="ARBA" id="ARBA00022676"/>
    </source>
</evidence>
<evidence type="ECO:0000256" key="5">
    <source>
        <dbReference type="ARBA" id="ARBA00022679"/>
    </source>
</evidence>
<reference evidence="11 12" key="1">
    <citation type="submission" date="2015-08" db="EMBL/GenBank/DDBJ databases">
        <title>Emmonsia species relationships and genome sequence.</title>
        <authorList>
            <person name="Cuomo C.A."/>
            <person name="Schwartz I.S."/>
            <person name="Kenyon C."/>
            <person name="De Hoog G.S."/>
            <person name="Govender N.P."/>
            <person name="Botha A."/>
            <person name="Moreno L."/>
            <person name="De Vries M."/>
            <person name="Munoz J.F."/>
            <person name="Stielow J.B."/>
        </authorList>
    </citation>
    <scope>NUCLEOTIDE SEQUENCE [LARGE SCALE GENOMIC DNA]</scope>
    <source>
        <strain evidence="11 12">EI222</strain>
    </source>
</reference>
<organism evidence="11 12">
    <name type="scientific">Blastomyces percursus</name>
    <dbReference type="NCBI Taxonomy" id="1658174"/>
    <lineage>
        <taxon>Eukaryota</taxon>
        <taxon>Fungi</taxon>
        <taxon>Dikarya</taxon>
        <taxon>Ascomycota</taxon>
        <taxon>Pezizomycotina</taxon>
        <taxon>Eurotiomycetes</taxon>
        <taxon>Eurotiomycetidae</taxon>
        <taxon>Onygenales</taxon>
        <taxon>Ajellomycetaceae</taxon>
        <taxon>Blastomyces</taxon>
    </lineage>
</organism>
<keyword evidence="4 10" id="KW-0328">Glycosyltransferase</keyword>
<dbReference type="InterPro" id="IPR004856">
    <property type="entry name" value="Glyco_trans_ALG6/ALG8"/>
</dbReference>
<comment type="subcellular location">
    <subcellularLocation>
        <location evidence="1 10">Endoplasmic reticulum membrane</location>
        <topology evidence="1 10">Multi-pass membrane protein</topology>
    </subcellularLocation>
</comment>
<dbReference type="EMBL" id="LGTZ01001178">
    <property type="protein sequence ID" value="OJD22082.1"/>
    <property type="molecule type" value="Genomic_DNA"/>
</dbReference>
<evidence type="ECO:0000313" key="11">
    <source>
        <dbReference type="EMBL" id="OJD22082.1"/>
    </source>
</evidence>
<dbReference type="GO" id="GO:0005789">
    <property type="term" value="C:endoplasmic reticulum membrane"/>
    <property type="evidence" value="ECO:0007669"/>
    <property type="project" value="UniProtKB-SubCell"/>
</dbReference>
<comment type="similarity">
    <text evidence="3 10">Belongs to the ALG6/ALG8 glucosyltransferase family.</text>
</comment>
<feature type="transmembrane region" description="Helical" evidence="10">
    <location>
        <begin position="382"/>
        <end position="404"/>
    </location>
</feature>
<feature type="transmembrane region" description="Helical" evidence="10">
    <location>
        <begin position="410"/>
        <end position="429"/>
    </location>
</feature>
<feature type="transmembrane region" description="Helical" evidence="10">
    <location>
        <begin position="556"/>
        <end position="577"/>
    </location>
</feature>
<feature type="transmembrane region" description="Helical" evidence="10">
    <location>
        <begin position="257"/>
        <end position="274"/>
    </location>
</feature>
<dbReference type="VEuPathDB" id="FungiDB:ACJ73_06575"/>
<name>A0A1J9Q1W6_9EURO</name>
<keyword evidence="7 10" id="KW-0256">Endoplasmic reticulum</keyword>
<feature type="transmembrane region" description="Helical" evidence="10">
    <location>
        <begin position="525"/>
        <end position="544"/>
    </location>
</feature>
<evidence type="ECO:0000256" key="3">
    <source>
        <dbReference type="ARBA" id="ARBA00008715"/>
    </source>
</evidence>
<dbReference type="OrthoDB" id="5589195at2759"/>
<dbReference type="UniPathway" id="UPA00378"/>
<evidence type="ECO:0000256" key="8">
    <source>
        <dbReference type="ARBA" id="ARBA00022989"/>
    </source>
</evidence>
<feature type="transmembrane region" description="Helical" evidence="10">
    <location>
        <begin position="60"/>
        <end position="82"/>
    </location>
</feature>
<proteinExistence type="inferred from homology"/>
<sequence length="609" mass="68597">MGHSANPSSSHRPRKKRGLLSTAAPHSNVDLITSADSSLPSPAFPIVSFLWPARAGVSQWVVLPLILMVVGLFRWSVSLWGYSGQNTPPMYGDFEAQRHWMEITNHLPVSLWYFYDLQWWGLDYPPLTAYHSWLLGKFGSVIDPSWFALDDSRGIEGPLLKVYMRATVVVSEYLVYIPAVVIFLRRLSRMQGTHVWPSSIALVAILMQPATILVDHGHFQYNTVMLGLVVAALECTFAGRMLWASLFFVSALCFKQMALYFAPAIFAFMLGACFSPRVRLGRLMCISLITILAFGLMFAPFIITPLYNKYRGIELSLPSPPLLQSLPVKLNESSWMFPPVLQLAQAIHRIFPFSRGLFEDKVANVWCTIHTFYKLHRFPSTLLQRASFGATVLSIVTPCTLIGLYPRPTLLLPALASTAWGFFLFSFQVHEKSVLLPLLPMTLLLGNDRGLRKETRAWVGLANMLGVWTLFPLLRRDDLRVPYFVLTLLWAYLLGLPPASLDLYRNESARSSEATQENVAGNLHVLTKLLHLIYYVSMIFWHILEGFVATPAGKPDLWVVLNVLIGASGFGILYLWCTWKLIQLARLIRSSPASKASKGHPVTEEIKRK</sequence>
<dbReference type="PANTHER" id="PTHR12413">
    <property type="entry name" value="DOLICHYL GLYCOSYLTRANSFERASE"/>
    <property type="match status" value="1"/>
</dbReference>
<evidence type="ECO:0000256" key="1">
    <source>
        <dbReference type="ARBA" id="ARBA00004477"/>
    </source>
</evidence>
<dbReference type="EC" id="2.4.1.-" evidence="10"/>
<keyword evidence="5 10" id="KW-0808">Transferase</keyword>
<feature type="transmembrane region" description="Helical" evidence="10">
    <location>
        <begin position="162"/>
        <end position="183"/>
    </location>
</feature>
<keyword evidence="9 10" id="KW-0472">Membrane</keyword>
<evidence type="ECO:0000256" key="9">
    <source>
        <dbReference type="ARBA" id="ARBA00023136"/>
    </source>
</evidence>
<accession>A0A1J9Q1W6</accession>
<keyword evidence="12" id="KW-1185">Reference proteome</keyword>
<comment type="pathway">
    <text evidence="2 10">Protein modification; protein glycosylation.</text>
</comment>
<protein>
    <recommendedName>
        <fullName evidence="10">Alpha-1,3-glucosyltransferase</fullName>
        <ecNumber evidence="10">2.4.1.-</ecNumber>
    </recommendedName>
</protein>
<evidence type="ECO:0000313" key="12">
    <source>
        <dbReference type="Proteomes" id="UP000242791"/>
    </source>
</evidence>